<feature type="region of interest" description="Disordered" evidence="1">
    <location>
        <begin position="453"/>
        <end position="481"/>
    </location>
</feature>
<feature type="region of interest" description="Disordered" evidence="1">
    <location>
        <begin position="33"/>
        <end position="69"/>
    </location>
</feature>
<evidence type="ECO:0000259" key="2">
    <source>
        <dbReference type="SMART" id="SM00555"/>
    </source>
</evidence>
<protein>
    <recommendedName>
        <fullName evidence="2">GIT Spa2 homology (SHD) domain-containing protein</fullName>
    </recommendedName>
</protein>
<accession>A0AAN6PHS2</accession>
<evidence type="ECO:0000313" key="3">
    <source>
        <dbReference type="EMBL" id="KAK4039421.1"/>
    </source>
</evidence>
<sequence length="608" mass="66921">MHLVPAPLPTTLDDLLASATRVSALVQPAFGLATDSQQGSGDNNTNNNNDNTIEDRGSSSSTREERGQKRVVRVRYDLNHARSLLLQLQSILLDRDKWEGIHYQRKRLVELRELAAALGAGAMVFSCLEDALRGLGRLYEMEGRIKRRRGKGKGKEGHCKDIEKDVDVVRWMRHERRGEVWDMMKGVKDLGTAVWFVLTILESPSDDDAATSRANLQAAVAAILGKDNELSRDVRELYPDLNSRLSRLETDMASTDGGSSLGQNTPRSSTLSTDTLVFRTATPSDKLVIVCDVDDSDSDSEGGPPTPSSSEFPFPDADMDPEGYQATLALMTNPSVVRVPVPASTNRSMPGPDMDILPLSNTTNSSSDDTDEPTPTHRASRPLKVITVSTSGVDISPLPSDLDTSSLPQPTPDTALSADAVFQLPEVTDQIVLDFFRRALRVSRFAAQFADDSRLSKRPPPPAGCDDHNHMTHLSSQRQKLENLRPRQLRELCTDLYDELVRRNVEDQNRGRGRGGGGADSERVRFVEPEGFNVKRVYARGRLAGMGDAHLVRSIAVVLGELERRCENRPYASRRVECKAAAELGLETISAGSGDRWSVEAVWGARIW</sequence>
<dbReference type="Pfam" id="PF08518">
    <property type="entry name" value="GIT_SHD"/>
    <property type="match status" value="1"/>
</dbReference>
<reference evidence="4" key="1">
    <citation type="journal article" date="2023" name="Mol. Phylogenet. Evol.">
        <title>Genome-scale phylogeny and comparative genomics of the fungal order Sordariales.</title>
        <authorList>
            <person name="Hensen N."/>
            <person name="Bonometti L."/>
            <person name="Westerberg I."/>
            <person name="Brannstrom I.O."/>
            <person name="Guillou S."/>
            <person name="Cros-Aarteil S."/>
            <person name="Calhoun S."/>
            <person name="Haridas S."/>
            <person name="Kuo A."/>
            <person name="Mondo S."/>
            <person name="Pangilinan J."/>
            <person name="Riley R."/>
            <person name="LaButti K."/>
            <person name="Andreopoulos B."/>
            <person name="Lipzen A."/>
            <person name="Chen C."/>
            <person name="Yan M."/>
            <person name="Daum C."/>
            <person name="Ng V."/>
            <person name="Clum A."/>
            <person name="Steindorff A."/>
            <person name="Ohm R.A."/>
            <person name="Martin F."/>
            <person name="Silar P."/>
            <person name="Natvig D.O."/>
            <person name="Lalanne C."/>
            <person name="Gautier V."/>
            <person name="Ament-Velasquez S.L."/>
            <person name="Kruys A."/>
            <person name="Hutchinson M.I."/>
            <person name="Powell A.J."/>
            <person name="Barry K."/>
            <person name="Miller A.N."/>
            <person name="Grigoriev I.V."/>
            <person name="Debuchy R."/>
            <person name="Gladieux P."/>
            <person name="Hiltunen Thoren M."/>
            <person name="Johannesson H."/>
        </authorList>
    </citation>
    <scope>NUCLEOTIDE SEQUENCE [LARGE SCALE GENOMIC DNA]</scope>
    <source>
        <strain evidence="4">CBS 284.82</strain>
    </source>
</reference>
<dbReference type="Proteomes" id="UP001303115">
    <property type="component" value="Unassembled WGS sequence"/>
</dbReference>
<dbReference type="EMBL" id="MU854401">
    <property type="protein sequence ID" value="KAK4039421.1"/>
    <property type="molecule type" value="Genomic_DNA"/>
</dbReference>
<feature type="region of interest" description="Disordered" evidence="1">
    <location>
        <begin position="294"/>
        <end position="321"/>
    </location>
</feature>
<feature type="compositionally biased region" description="Basic and acidic residues" evidence="1">
    <location>
        <begin position="53"/>
        <end position="69"/>
    </location>
</feature>
<organism evidence="3 4">
    <name type="scientific">Parachaetomium inaequale</name>
    <dbReference type="NCBI Taxonomy" id="2588326"/>
    <lineage>
        <taxon>Eukaryota</taxon>
        <taxon>Fungi</taxon>
        <taxon>Dikarya</taxon>
        <taxon>Ascomycota</taxon>
        <taxon>Pezizomycotina</taxon>
        <taxon>Sordariomycetes</taxon>
        <taxon>Sordariomycetidae</taxon>
        <taxon>Sordariales</taxon>
        <taxon>Chaetomiaceae</taxon>
        <taxon>Parachaetomium</taxon>
    </lineage>
</organism>
<feature type="region of interest" description="Disordered" evidence="1">
    <location>
        <begin position="341"/>
        <end position="381"/>
    </location>
</feature>
<dbReference type="InterPro" id="IPR013724">
    <property type="entry name" value="GIT_SHD"/>
</dbReference>
<keyword evidence="4" id="KW-1185">Reference proteome</keyword>
<feature type="compositionally biased region" description="Low complexity" evidence="1">
    <location>
        <begin position="42"/>
        <end position="51"/>
    </location>
</feature>
<evidence type="ECO:0000256" key="1">
    <source>
        <dbReference type="SAM" id="MobiDB-lite"/>
    </source>
</evidence>
<feature type="domain" description="GIT Spa2 homology (SHD)" evidence="2">
    <location>
        <begin position="477"/>
        <end position="507"/>
    </location>
</feature>
<gene>
    <name evidence="3" type="ORF">C8A01DRAFT_36631</name>
</gene>
<feature type="region of interest" description="Disordered" evidence="1">
    <location>
        <begin position="252"/>
        <end position="273"/>
    </location>
</feature>
<dbReference type="SMART" id="SM00555">
    <property type="entry name" value="GIT"/>
    <property type="match status" value="1"/>
</dbReference>
<comment type="caution">
    <text evidence="3">The sequence shown here is derived from an EMBL/GenBank/DDBJ whole genome shotgun (WGS) entry which is preliminary data.</text>
</comment>
<evidence type="ECO:0000313" key="4">
    <source>
        <dbReference type="Proteomes" id="UP001303115"/>
    </source>
</evidence>
<dbReference type="AlphaFoldDB" id="A0AAN6PHS2"/>
<name>A0AAN6PHS2_9PEZI</name>
<proteinExistence type="predicted"/>